<dbReference type="Proteomes" id="UP000221369">
    <property type="component" value="Unassembled WGS sequence"/>
</dbReference>
<dbReference type="RefSeq" id="WP_098406703.1">
    <property type="nucleotide sequence ID" value="NZ_PDJE01000001.1"/>
</dbReference>
<evidence type="ECO:0000256" key="1">
    <source>
        <dbReference type="SAM" id="Phobius"/>
    </source>
</evidence>
<keyword evidence="3" id="KW-1185">Reference proteome</keyword>
<keyword evidence="1" id="KW-0472">Membrane</keyword>
<dbReference type="OrthoDB" id="5081451at2"/>
<comment type="caution">
    <text evidence="2">The sequence shown here is derived from an EMBL/GenBank/DDBJ whole genome shotgun (WGS) entry which is preliminary data.</text>
</comment>
<evidence type="ECO:0000313" key="3">
    <source>
        <dbReference type="Proteomes" id="UP000221369"/>
    </source>
</evidence>
<protein>
    <submittedName>
        <fullName evidence="2">Uncharacterized protein</fullName>
    </submittedName>
</protein>
<feature type="transmembrane region" description="Helical" evidence="1">
    <location>
        <begin position="37"/>
        <end position="60"/>
    </location>
</feature>
<reference evidence="2 3" key="1">
    <citation type="submission" date="2017-10" db="EMBL/GenBank/DDBJ databases">
        <title>Sequencing the genomes of 1000 actinobacteria strains.</title>
        <authorList>
            <person name="Klenk H.-P."/>
        </authorList>
    </citation>
    <scope>NUCLEOTIDE SEQUENCE [LARGE SCALE GENOMIC DNA]</scope>
    <source>
        <strain evidence="2 3">DSM 21798</strain>
    </source>
</reference>
<gene>
    <name evidence="2" type="ORF">ATJ78_1138</name>
</gene>
<dbReference type="AlphaFoldDB" id="A0A2A9DUD8"/>
<organism evidence="2 3">
    <name type="scientific">Paramicrobacterium agarici</name>
    <dbReference type="NCBI Taxonomy" id="630514"/>
    <lineage>
        <taxon>Bacteria</taxon>
        <taxon>Bacillati</taxon>
        <taxon>Actinomycetota</taxon>
        <taxon>Actinomycetes</taxon>
        <taxon>Micrococcales</taxon>
        <taxon>Microbacteriaceae</taxon>
        <taxon>Paramicrobacterium</taxon>
    </lineage>
</organism>
<feature type="transmembrane region" description="Helical" evidence="1">
    <location>
        <begin position="12"/>
        <end position="31"/>
    </location>
</feature>
<keyword evidence="1" id="KW-0812">Transmembrane</keyword>
<accession>A0A2A9DUD8</accession>
<evidence type="ECO:0000313" key="2">
    <source>
        <dbReference type="EMBL" id="PFG30213.1"/>
    </source>
</evidence>
<name>A0A2A9DUD8_9MICO</name>
<keyword evidence="1" id="KW-1133">Transmembrane helix</keyword>
<sequence length="86" mass="9535">MTKPSKREMLKPLELLSIAAAFGIFAGLITLMSTRDFLLTVMFTGVAFIVGLVFLALFALTIKPNKIEQEEIHRDDDGNPKPPTML</sequence>
<dbReference type="EMBL" id="PDJE01000001">
    <property type="protein sequence ID" value="PFG30213.1"/>
    <property type="molecule type" value="Genomic_DNA"/>
</dbReference>
<proteinExistence type="predicted"/>